<feature type="compositionally biased region" description="Polar residues" evidence="1">
    <location>
        <begin position="1363"/>
        <end position="1372"/>
    </location>
</feature>
<dbReference type="GO" id="GO:0060271">
    <property type="term" value="P:cilium assembly"/>
    <property type="evidence" value="ECO:0007669"/>
    <property type="project" value="TreeGrafter"/>
</dbReference>
<feature type="region of interest" description="Disordered" evidence="1">
    <location>
        <begin position="1651"/>
        <end position="1675"/>
    </location>
</feature>
<feature type="region of interest" description="Disordered" evidence="1">
    <location>
        <begin position="673"/>
        <end position="721"/>
    </location>
</feature>
<reference evidence="3" key="1">
    <citation type="submission" date="2020-05" db="EMBL/GenBank/DDBJ databases">
        <title>Phylogenomic resolution of chytrid fungi.</title>
        <authorList>
            <person name="Stajich J.E."/>
            <person name="Amses K."/>
            <person name="Simmons R."/>
            <person name="Seto K."/>
            <person name="Myers J."/>
            <person name="Bonds A."/>
            <person name="Quandt C.A."/>
            <person name="Barry K."/>
            <person name="Liu P."/>
            <person name="Grigoriev I."/>
            <person name="Longcore J.E."/>
            <person name="James T.Y."/>
        </authorList>
    </citation>
    <scope>NUCLEOTIDE SEQUENCE</scope>
    <source>
        <strain evidence="3">JEL0318</strain>
    </source>
</reference>
<feature type="region of interest" description="Disordered" evidence="1">
    <location>
        <begin position="1"/>
        <end position="31"/>
    </location>
</feature>
<evidence type="ECO:0000256" key="1">
    <source>
        <dbReference type="SAM" id="MobiDB-lite"/>
    </source>
</evidence>
<dbReference type="PANTHER" id="PTHR45912:SF3">
    <property type="entry name" value="CILIA- AND FLAGELLA-ASSOCIATED PROTEIN 47"/>
    <property type="match status" value="1"/>
</dbReference>
<feature type="region of interest" description="Disordered" evidence="1">
    <location>
        <begin position="1347"/>
        <end position="1376"/>
    </location>
</feature>
<feature type="compositionally biased region" description="Polar residues" evidence="1">
    <location>
        <begin position="20"/>
        <end position="30"/>
    </location>
</feature>
<dbReference type="GO" id="GO:0005929">
    <property type="term" value="C:cilium"/>
    <property type="evidence" value="ECO:0007669"/>
    <property type="project" value="TreeGrafter"/>
</dbReference>
<accession>A0AAD5SM56</accession>
<dbReference type="InterPro" id="IPR056343">
    <property type="entry name" value="CFAP47_dom"/>
</dbReference>
<keyword evidence="4" id="KW-1185">Reference proteome</keyword>
<feature type="compositionally biased region" description="Low complexity" evidence="1">
    <location>
        <begin position="3266"/>
        <end position="3277"/>
    </location>
</feature>
<organism evidence="3 4">
    <name type="scientific">Rhizophlyctis rosea</name>
    <dbReference type="NCBI Taxonomy" id="64517"/>
    <lineage>
        <taxon>Eukaryota</taxon>
        <taxon>Fungi</taxon>
        <taxon>Fungi incertae sedis</taxon>
        <taxon>Chytridiomycota</taxon>
        <taxon>Chytridiomycota incertae sedis</taxon>
        <taxon>Chytridiomycetes</taxon>
        <taxon>Rhizophlyctidales</taxon>
        <taxon>Rhizophlyctidaceae</taxon>
        <taxon>Rhizophlyctis</taxon>
    </lineage>
</organism>
<dbReference type="SUPFAM" id="SSF47576">
    <property type="entry name" value="Calponin-homology domain, CH-domain"/>
    <property type="match status" value="1"/>
</dbReference>
<dbReference type="PROSITE" id="PS50021">
    <property type="entry name" value="CH"/>
    <property type="match status" value="1"/>
</dbReference>
<dbReference type="InterPro" id="IPR001715">
    <property type="entry name" value="CH_dom"/>
</dbReference>
<proteinExistence type="predicted"/>
<feature type="compositionally biased region" description="Basic and acidic residues" evidence="1">
    <location>
        <begin position="708"/>
        <end position="721"/>
    </location>
</feature>
<feature type="region of interest" description="Disordered" evidence="1">
    <location>
        <begin position="2396"/>
        <end position="2426"/>
    </location>
</feature>
<feature type="domain" description="Calponin-homology (CH)" evidence="2">
    <location>
        <begin position="2011"/>
        <end position="2125"/>
    </location>
</feature>
<comment type="caution">
    <text evidence="3">The sequence shown here is derived from an EMBL/GenBank/DDBJ whole genome shotgun (WGS) entry which is preliminary data.</text>
</comment>
<dbReference type="Pfam" id="PF24529">
    <property type="entry name" value="CFAP47"/>
    <property type="match status" value="1"/>
</dbReference>
<keyword evidence="3" id="KW-0282">Flagellum</keyword>
<feature type="compositionally biased region" description="Basic and acidic residues" evidence="1">
    <location>
        <begin position="2403"/>
        <end position="2420"/>
    </location>
</feature>
<dbReference type="Gene3D" id="2.60.40.10">
    <property type="entry name" value="Immunoglobulins"/>
    <property type="match status" value="5"/>
</dbReference>
<evidence type="ECO:0000259" key="2">
    <source>
        <dbReference type="PROSITE" id="PS50021"/>
    </source>
</evidence>
<dbReference type="PANTHER" id="PTHR45912">
    <property type="entry name" value="CILIA- AND FLAGELLA-ASSOCIATED PROTEIN 47"/>
    <property type="match status" value="1"/>
</dbReference>
<dbReference type="Pfam" id="PF00307">
    <property type="entry name" value="CH"/>
    <property type="match status" value="1"/>
</dbReference>
<name>A0AAD5SM56_9FUNG</name>
<evidence type="ECO:0000313" key="4">
    <source>
        <dbReference type="Proteomes" id="UP001212841"/>
    </source>
</evidence>
<feature type="region of interest" description="Disordered" evidence="1">
    <location>
        <begin position="3266"/>
        <end position="3308"/>
    </location>
</feature>
<keyword evidence="3" id="KW-0966">Cell projection</keyword>
<protein>
    <submittedName>
        <fullName evidence="3">Cilia- and flagella-associated protein 47</fullName>
    </submittedName>
</protein>
<gene>
    <name evidence="3" type="ORF">HK097_004168</name>
</gene>
<keyword evidence="3" id="KW-0969">Cilium</keyword>
<dbReference type="InterPro" id="IPR036872">
    <property type="entry name" value="CH_dom_sf"/>
</dbReference>
<dbReference type="InterPro" id="IPR013783">
    <property type="entry name" value="Ig-like_fold"/>
</dbReference>
<dbReference type="Proteomes" id="UP001212841">
    <property type="component" value="Unassembled WGS sequence"/>
</dbReference>
<dbReference type="EMBL" id="JADGJD010000203">
    <property type="protein sequence ID" value="KAJ3053490.1"/>
    <property type="molecule type" value="Genomic_DNA"/>
</dbReference>
<evidence type="ECO:0000313" key="3">
    <source>
        <dbReference type="EMBL" id="KAJ3053490.1"/>
    </source>
</evidence>
<dbReference type="Gene3D" id="1.10.418.10">
    <property type="entry name" value="Calponin-like domain"/>
    <property type="match status" value="1"/>
</dbReference>
<sequence>MVKAAITAQVPPPSLGSGHLHSTSDNTASSAAPDHRIVIEKVFSLTPRKPAHPRAQVPHIKSLSTNTPNIPASRATLFTDLTAPSTRSTRAAEARANLADFWGVRVFPRQLSFHDYVPGERRIMMVHLGNFTERAKRVWLRPPGKVKWFRIVKGGDVDGSLVAPGMDVCVGVEFCAPSGGNVGVGKGGRPLTGPGDDLTLKVWKDLVGFEVEGEAKILEVPLEATPAGPRLQAPEEVDFGVVVASKGMDGKGKREENGDGWVTKQIQIVNVGPRTGRFLCTWDKYAPVRVQPTLGTLAAGMKQNVDVKNAWNSTSSLSTSNTCTLQVSYLPRDIGPLDEILHIDIYNHFEQQPGRKAVASGPSTPLSSVDIQLKGETVEHKLRLCTLDGTRDLDPSNLNFGTVHYSRTARLKAKLENRGPTPIKWVITHAGESLPMVPPQLLGGSTQSLNQTSDDIDSRASISVFPTEGVLAPYHSTPLTFTFAPRILEPELGFKSAQPPPPTRNYSVPMHLKIIPSGQNALVGTSYPEAPMALNLSGRACPVAAQLSAREIAFPDTRKGRSETYTLRFVNSGSELEFKFQFEVPAHFHVAPARGHMKPNTERDVSVTFKPNQLGIMRSKIICIVEAVDDFDERYRREVGFGDDLKGLVDIVGNGREVARIPLIVHAVCSPHAETGQETPEPSTAGVFGSARISPLRGEGAHPRSHRRAEGDSKESVYIRSTTERAKEEWEAKATHRQKYIDYLVNSRLDKLKKMRTDMLGNDGVEFDVRLEERQMRDGRIDKESGLTEPEPVDCLEVIENAVAGSKAGDEEQKKISRAHSSLDRSALSQLFQRLLEFKPPSPQQQLAQATNVTGSAPLDAPLTGVDLSCIYCNTQQLTFSTTTVHSTAYIPLNFLNAMPGKKPIQITISADAMDGDELKGSSADDKGHLDIQPVSLVVPPFTIAGVWVSFRGTAARTFERKLSYLVNGRYRYRIPVTANVVPVDLEIETDRVEINVDTRETLSRGEEQPLVAESEVGDLASVGMLRKSATIQVSNPGTSPAMFSFRVLEDEKPLEGKQEGKAGKGVMVPCSPAFSIQPSTYTLAPSSSCPVTITYTPSAQASRESTIEMQVVDPSSLETQEQNTKQIRCLGSILPTSVNMNTGIKAGGPLEFGNLCVGVDPIVHGADANQWNQLLCAPLFQSGAGSSISSPNSTPSPFTKIVKLKNTSHNPCVFTATPISGGSNVNADISVYPSMGMIPPATTQDVSVTVLPTTDSGPTDAYISINPLGCGKTFRAHVRYNAIRPRVRVTTETGDARLSMDGTVVGSLSTKTLGIVNESGVTVRCVVDLRWHAEFELAVGEGARSAIASAAPSERRTEKSRSTMLGSGRSTKSGKDVPDANAVYMLRVRRFKVIGKDDPYMGQIPSLTSDVNTTEEGNVYVFDILGNETFPLILTYRPTTARPTHFSMPVLLLGAESCIFLPVVANPTPTPLTISRRSVAFKPKVVHRDSAASVMAVSHLTAPAKEIVWLTNETEAELEWWVDTDDIEGAGDIFKVEPWRGTLDPRPADAQNFVPGAGTQAPPHMAPVTITFHPPHTGNFTATIPLHTDALGMRPSFHISLVGKGVEPSIAFDPPEIFLPVVPPGWESAAVVSIINHGCERTEIAVEGAEGSGVGTGSAVAPAAESPSGQPSSHPLLSMHYPEGKLLKSDGERLTFEVRLNTLSSQPKNTGNAAINFTTKLAVMASQSSQRAFYLPVHGISEASLWTLLPFLWTSKSDVKLSTGEHGEIVAEKIGGVVTLDENQKRTRILTSPRPFRTPYGIPLENGPSHESIDAFYTSLMETLSRWLDNHFGNTTVCDVENVIQQLDIQSGKVAVRYCAIVIREAVKHYGPVKLVCPNANPDDRAKTTRKLYADLLTHLISLGAILSPIRPEFLLPFEDFKRIAQNRVDAMKADQGYTLHDEDQEYLRKVEQYFNLIQKEAWAMVLLQCVKVFVGQNVTARQLRTLPGLDEDVLDLDVSVGSLMSNVYGACESILLKWVGYHVQKVTGESIAFTNFTTDFRDSLAISQLIESHLPEFGQERFEYMHQYPTTEAQLLENAKTLQAALAELFPNCSGITFSPAHIASGNQPCELLLLLLLLYQNLPSYIPRGTIEFHGTLHEKDTRYIELSNSTPKTIWYTAEIEGSPEFSLDEPTAAIQVPPKSVIRVPIHFVGKFSRAVNGKLTLRSRKMGLNEGSVLAFALSATVEPAPPTKLMKVEAPMYATPPPAVNAEVVNPFPIKGTFKVELRQIKRTEKKSNVAQAPEVASSDSTDPAAFRTSVETLELEAGESFMLPIVFLPFEFGIHECIIHLSDEAVGEFSYQIEGRASLPQPAEAVTITTKSSSPAEKTIRISPINLQRDKALYALTQASIGAKPGAGRGKGKDAEKDAEKSKGKREAPTNTEAMQLPKKAMKYKVDYSSPYFQGPAEITINPAVELPTDKKHLMSFEQNYSELQVVFSPKHSGKYYCRLTLTCPETSDVRVFAINGVAISEGSKAELEFTTPARQPLSQEIPIVNKTDEDWTIKAHLQGLNFQVPQSITVKARTSTPIPITFRPTRPGTIHALLTLSNLQTSQKHTYHLHGVALDPLPEDTKEVTCEARDRVELSFLVRNYTERDADYDVVSDVPGGEGADRVWVAKASAEEYRMIVHARSSGTFQNVVTFVNKGDHSYVWFIVKLTVNPPPPEDTLSIFTTVRKAVGAEIRLWNPLDHPITYIAEIEGEGLLGPREFAVNANENKMYLLTYAPLLSSIETGRIKFINPEIGEFWYKLQLEAHEAPPVQLTPMECSLGKCTAQSLTLTNPLSHAVTVTITISNPRLFQIIHPPVPSGKLPIARLGAAPPASYRVTLEALCQTEVQLVYWPSSLTENEKTKVEVSSEEIGNEVFLVEGHGLLPTLMPVHHINAPLSTATTSSITFTNPFIDPVAVTISLEQSEGENDFALILHRRMAGVGANGASGGATRIHVGGLESFEIPFSYTPEDMEGGKATVRVVLSKEVQWEYPIRGIPELSLTSPNIALESRVREKVHREIKLVLPEFVPEPDSITDERPEEADLTKWFECGVERPSAHPLASAREDEEADEAAECVGGVVKAAVWDVDGGLVATILLTCTPTTPTDTPLHLHIRYTPTHALWRFPLRLIAHPPSLDDQITIEGAIGRLSSVTFDLRNDSSQPREFKAYFSSGPEGQFEVYPQKGVLVPEEEKKEGDNRFVVGYRAGMYGRVVIGVLVVECADISWSFEIRGVTPASRYPSAGSASSSQRRKMVTGAGSDVGKRNGWRGVQGNQQLTRRRNFVRTNAMNPKVAAVEDER</sequence>